<accession>A0A6G0ZDA7</accession>
<protein>
    <submittedName>
        <fullName evidence="2">Polyhomeotic-proximal chromatin protein-like</fullName>
    </submittedName>
</protein>
<dbReference type="InterPro" id="IPR013761">
    <property type="entry name" value="SAM/pointed_sf"/>
</dbReference>
<dbReference type="GO" id="GO:0042393">
    <property type="term" value="F:histone binding"/>
    <property type="evidence" value="ECO:0007669"/>
    <property type="project" value="TreeGrafter"/>
</dbReference>
<dbReference type="GO" id="GO:0003682">
    <property type="term" value="F:chromatin binding"/>
    <property type="evidence" value="ECO:0007669"/>
    <property type="project" value="TreeGrafter"/>
</dbReference>
<dbReference type="Gene3D" id="1.10.150.50">
    <property type="entry name" value="Transcription Factor, Ets-1"/>
    <property type="match status" value="1"/>
</dbReference>
<dbReference type="AlphaFoldDB" id="A0A6G0ZDA7"/>
<name>A0A6G0ZDA7_APHCR</name>
<keyword evidence="3" id="KW-1185">Reference proteome</keyword>
<feature type="compositionally biased region" description="Low complexity" evidence="1">
    <location>
        <begin position="33"/>
        <end position="44"/>
    </location>
</feature>
<dbReference type="GO" id="GO:0045892">
    <property type="term" value="P:negative regulation of DNA-templated transcription"/>
    <property type="evidence" value="ECO:0007669"/>
    <property type="project" value="TreeGrafter"/>
</dbReference>
<reference evidence="2 3" key="1">
    <citation type="submission" date="2019-08" db="EMBL/GenBank/DDBJ databases">
        <title>Whole genome of Aphis craccivora.</title>
        <authorList>
            <person name="Voronova N.V."/>
            <person name="Shulinski R.S."/>
            <person name="Bandarenka Y.V."/>
            <person name="Zhorov D.G."/>
            <person name="Warner D."/>
        </authorList>
    </citation>
    <scope>NUCLEOTIDE SEQUENCE [LARGE SCALE GENOMIC DNA]</scope>
    <source>
        <strain evidence="2">180601</strain>
        <tissue evidence="2">Whole Body</tissue>
    </source>
</reference>
<proteinExistence type="predicted"/>
<evidence type="ECO:0000313" key="3">
    <source>
        <dbReference type="Proteomes" id="UP000478052"/>
    </source>
</evidence>
<dbReference type="EMBL" id="VUJU01000745">
    <property type="protein sequence ID" value="KAF0768583.1"/>
    <property type="molecule type" value="Genomic_DNA"/>
</dbReference>
<dbReference type="PANTHER" id="PTHR12247:SF138">
    <property type="entry name" value="POLYHOMEOTIC DISTAL, ISOFORM A-RELATED"/>
    <property type="match status" value="1"/>
</dbReference>
<dbReference type="SUPFAM" id="SSF47769">
    <property type="entry name" value="SAM/Pointed domain"/>
    <property type="match status" value="1"/>
</dbReference>
<feature type="region of interest" description="Disordered" evidence="1">
    <location>
        <begin position="33"/>
        <end position="53"/>
    </location>
</feature>
<organism evidence="2 3">
    <name type="scientific">Aphis craccivora</name>
    <name type="common">Cowpea aphid</name>
    <dbReference type="NCBI Taxonomy" id="307492"/>
    <lineage>
        <taxon>Eukaryota</taxon>
        <taxon>Metazoa</taxon>
        <taxon>Ecdysozoa</taxon>
        <taxon>Arthropoda</taxon>
        <taxon>Hexapoda</taxon>
        <taxon>Insecta</taxon>
        <taxon>Pterygota</taxon>
        <taxon>Neoptera</taxon>
        <taxon>Paraneoptera</taxon>
        <taxon>Hemiptera</taxon>
        <taxon>Sternorrhyncha</taxon>
        <taxon>Aphidomorpha</taxon>
        <taxon>Aphidoidea</taxon>
        <taxon>Aphididae</taxon>
        <taxon>Aphidini</taxon>
        <taxon>Aphis</taxon>
        <taxon>Aphis</taxon>
    </lineage>
</organism>
<dbReference type="GO" id="GO:0035102">
    <property type="term" value="C:PRC1 complex"/>
    <property type="evidence" value="ECO:0007669"/>
    <property type="project" value="TreeGrafter"/>
</dbReference>
<dbReference type="PANTHER" id="PTHR12247">
    <property type="entry name" value="POLYCOMB GROUP PROTEIN"/>
    <property type="match status" value="1"/>
</dbReference>
<dbReference type="InterPro" id="IPR050548">
    <property type="entry name" value="PcG_chromatin_remod_factors"/>
</dbReference>
<comment type="caution">
    <text evidence="2">The sequence shown here is derived from an EMBL/GenBank/DDBJ whole genome shotgun (WGS) entry which is preliminary data.</text>
</comment>
<dbReference type="Proteomes" id="UP000478052">
    <property type="component" value="Unassembled WGS sequence"/>
</dbReference>
<dbReference type="OrthoDB" id="6433810at2759"/>
<evidence type="ECO:0000256" key="1">
    <source>
        <dbReference type="SAM" id="MobiDB-lite"/>
    </source>
</evidence>
<gene>
    <name evidence="2" type="ORF">FWK35_00009599</name>
</gene>
<sequence length="246" mass="27056">MVEQGNRAWLLNSAAAELNSNRGCLVERAAAAETTTATTTTTTTIDRSSGPRERNEECDLYLLPPPPLHVELLRREYTHTHIRAHAHTICITHTRPATAVLDLVRSVLKVRRDGFTVRDVWPSHVRIITNEEAAFGATRHFVLALGVDQWWQTMCQRSEALGRIHSDCFREQSIDGTALPLLSEDHLTGTMNMKLGPALKFRAVLAQKLGNCAVCMHCAHCHGAQTHGAGRHSPVPGNNSSSSAQC</sequence>
<evidence type="ECO:0000313" key="2">
    <source>
        <dbReference type="EMBL" id="KAF0768583.1"/>
    </source>
</evidence>